<feature type="compositionally biased region" description="Polar residues" evidence="1">
    <location>
        <begin position="1"/>
        <end position="11"/>
    </location>
</feature>
<evidence type="ECO:0000313" key="3">
    <source>
        <dbReference type="Proteomes" id="UP000218702"/>
    </source>
</evidence>
<keyword evidence="3" id="KW-1185">Reference proteome</keyword>
<accession>A0A1Z4V1F1</accession>
<proteinExistence type="predicted"/>
<feature type="region of interest" description="Disordered" evidence="1">
    <location>
        <begin position="1"/>
        <end position="23"/>
    </location>
</feature>
<reference evidence="2 3" key="1">
    <citation type="submission" date="2017-06" db="EMBL/GenBank/DDBJ databases">
        <title>Genome sequencing of cyanobaciteial culture collection at National Institute for Environmental Studies (NIES).</title>
        <authorList>
            <person name="Hirose Y."/>
            <person name="Shimura Y."/>
            <person name="Fujisawa T."/>
            <person name="Nakamura Y."/>
            <person name="Kawachi M."/>
        </authorList>
    </citation>
    <scope>NUCLEOTIDE SEQUENCE [LARGE SCALE GENOMIC DNA]</scope>
    <source>
        <strain evidence="2 3">NIES-806</strain>
    </source>
</reference>
<dbReference type="KEGG" id="dcm:NIES806_14740"/>
<evidence type="ECO:0000256" key="1">
    <source>
        <dbReference type="SAM" id="MobiDB-lite"/>
    </source>
</evidence>
<dbReference type="Proteomes" id="UP000218702">
    <property type="component" value="Chromosome"/>
</dbReference>
<gene>
    <name evidence="2" type="ORF">NIES806_14740</name>
</gene>
<organism evidence="2 3">
    <name type="scientific">Dolichospermum compactum NIES-806</name>
    <dbReference type="NCBI Taxonomy" id="1973481"/>
    <lineage>
        <taxon>Bacteria</taxon>
        <taxon>Bacillati</taxon>
        <taxon>Cyanobacteriota</taxon>
        <taxon>Cyanophyceae</taxon>
        <taxon>Nostocales</taxon>
        <taxon>Aphanizomenonaceae</taxon>
        <taxon>Dolichospermum</taxon>
        <taxon>Dolichospermum compactum</taxon>
    </lineage>
</organism>
<name>A0A1Z4V1F1_9CYAN</name>
<evidence type="ECO:0000313" key="2">
    <source>
        <dbReference type="EMBL" id="BAZ85273.1"/>
    </source>
</evidence>
<protein>
    <submittedName>
        <fullName evidence="2">Uncharacterized protein</fullName>
    </submittedName>
</protein>
<dbReference type="EMBL" id="AP018316">
    <property type="protein sequence ID" value="BAZ85273.1"/>
    <property type="molecule type" value="Genomic_DNA"/>
</dbReference>
<dbReference type="AlphaFoldDB" id="A0A1Z4V1F1"/>
<sequence>MTKKCANQESGSRGLGPAPCQESGGRTFFSYSLLTILSPVTYEAVGFGKEANLSK</sequence>